<accession>A0A6B8RFU5</accession>
<dbReference type="Proteomes" id="UP000426246">
    <property type="component" value="Chromosome"/>
</dbReference>
<feature type="transmembrane region" description="Helical" evidence="3">
    <location>
        <begin position="119"/>
        <end position="139"/>
    </location>
</feature>
<evidence type="ECO:0000313" key="5">
    <source>
        <dbReference type="Proteomes" id="UP000426246"/>
    </source>
</evidence>
<dbReference type="Gene3D" id="3.40.50.720">
    <property type="entry name" value="NAD(P)-binding Rossmann-like Domain"/>
    <property type="match status" value="1"/>
</dbReference>
<dbReference type="RefSeq" id="WP_155699299.1">
    <property type="nucleotide sequence ID" value="NZ_CP034235.1"/>
</dbReference>
<evidence type="ECO:0000313" key="4">
    <source>
        <dbReference type="EMBL" id="QGQ94298.1"/>
    </source>
</evidence>
<proteinExistence type="inferred from homology"/>
<reference evidence="5" key="1">
    <citation type="submission" date="2018-11" db="EMBL/GenBank/DDBJ databases">
        <title>Complete genome sequence of Paenibacillus sp. ML311-T8.</title>
        <authorList>
            <person name="Nam Y.-D."/>
            <person name="Kang J."/>
            <person name="Chung W.-H."/>
            <person name="Park Y.S."/>
        </authorList>
    </citation>
    <scope>NUCLEOTIDE SEQUENCE [LARGE SCALE GENOMIC DNA]</scope>
    <source>
        <strain evidence="5">ML311-T8</strain>
    </source>
</reference>
<dbReference type="EMBL" id="CP034235">
    <property type="protein sequence ID" value="QGQ94298.1"/>
    <property type="molecule type" value="Genomic_DNA"/>
</dbReference>
<dbReference type="PRINTS" id="PR00081">
    <property type="entry name" value="GDHRDH"/>
</dbReference>
<evidence type="ECO:0000256" key="2">
    <source>
        <dbReference type="ARBA" id="ARBA00023002"/>
    </source>
</evidence>
<dbReference type="Pfam" id="PF13561">
    <property type="entry name" value="adh_short_C2"/>
    <property type="match status" value="1"/>
</dbReference>
<organism evidence="4 5">
    <name type="scientific">Paenibacillus psychroresistens</name>
    <dbReference type="NCBI Taxonomy" id="1778678"/>
    <lineage>
        <taxon>Bacteria</taxon>
        <taxon>Bacillati</taxon>
        <taxon>Bacillota</taxon>
        <taxon>Bacilli</taxon>
        <taxon>Bacillales</taxon>
        <taxon>Paenibacillaceae</taxon>
        <taxon>Paenibacillus</taxon>
    </lineage>
</organism>
<evidence type="ECO:0000256" key="1">
    <source>
        <dbReference type="ARBA" id="ARBA00006484"/>
    </source>
</evidence>
<dbReference type="InterPro" id="IPR002347">
    <property type="entry name" value="SDR_fam"/>
</dbReference>
<dbReference type="OrthoDB" id="9803333at2"/>
<dbReference type="AlphaFoldDB" id="A0A6B8RFU5"/>
<protein>
    <submittedName>
        <fullName evidence="4">SDR family oxidoreductase</fullName>
    </submittedName>
</protein>
<keyword evidence="3" id="KW-0472">Membrane</keyword>
<comment type="similarity">
    <text evidence="1">Belongs to the short-chain dehydrogenases/reductases (SDR) family.</text>
</comment>
<keyword evidence="3" id="KW-0812">Transmembrane</keyword>
<keyword evidence="2" id="KW-0560">Oxidoreductase</keyword>
<dbReference type="InterPro" id="IPR036291">
    <property type="entry name" value="NAD(P)-bd_dom_sf"/>
</dbReference>
<gene>
    <name evidence="4" type="ORF">EHS13_04945</name>
</gene>
<dbReference type="PANTHER" id="PTHR42760">
    <property type="entry name" value="SHORT-CHAIN DEHYDROGENASES/REDUCTASES FAMILY MEMBER"/>
    <property type="match status" value="1"/>
</dbReference>
<dbReference type="GO" id="GO:0016616">
    <property type="term" value="F:oxidoreductase activity, acting on the CH-OH group of donors, NAD or NADP as acceptor"/>
    <property type="evidence" value="ECO:0007669"/>
    <property type="project" value="TreeGrafter"/>
</dbReference>
<sequence>MSQQAETEWKGRIVLVIGGNEVGTAIAEGFRNQGAEVAIISDAADMTDLAVITSKVDTIIAQFGQIDILVHAWEVFAQASALEMPPQQWKDIVQGNIKSKFLYAKEVGKHMLEQEQGNIIFLSSISGIVAAPGAIAFAASQGAIHQIARTLSVEWAKRGIRVNAIASTLPEGTISNPRIAQVTPLERIPKAEELVGTVLYLASNASQMVTGQIISVDGGYVAQ</sequence>
<dbReference type="SUPFAM" id="SSF51735">
    <property type="entry name" value="NAD(P)-binding Rossmann-fold domains"/>
    <property type="match status" value="1"/>
</dbReference>
<dbReference type="PANTHER" id="PTHR42760:SF115">
    <property type="entry name" value="3-OXOACYL-[ACYL-CARRIER-PROTEIN] REDUCTASE FABG"/>
    <property type="match status" value="1"/>
</dbReference>
<evidence type="ECO:0000256" key="3">
    <source>
        <dbReference type="SAM" id="Phobius"/>
    </source>
</evidence>
<dbReference type="KEGG" id="ppsc:EHS13_04945"/>
<keyword evidence="3" id="KW-1133">Transmembrane helix</keyword>
<name>A0A6B8RFU5_9BACL</name>
<keyword evidence="5" id="KW-1185">Reference proteome</keyword>